<name>A0A9P9ZAA9_9POAL</name>
<dbReference type="PROSITE" id="PS00073">
    <property type="entry name" value="ACYL_COA_DH_2"/>
    <property type="match status" value="1"/>
</dbReference>
<protein>
    <recommendedName>
        <fullName evidence="11">Acyl-CoA dehydrogenase</fullName>
    </recommendedName>
</protein>
<dbReference type="InterPro" id="IPR006091">
    <property type="entry name" value="Acyl-CoA_Oxase/DH_mid-dom"/>
</dbReference>
<evidence type="ECO:0000313" key="10">
    <source>
        <dbReference type="Proteomes" id="UP001151287"/>
    </source>
</evidence>
<dbReference type="Pfam" id="PF02770">
    <property type="entry name" value="Acyl-CoA_dh_M"/>
    <property type="match status" value="1"/>
</dbReference>
<dbReference type="PANTHER" id="PTHR43188">
    <property type="entry name" value="ACYL-COENZYME A OXIDASE"/>
    <property type="match status" value="1"/>
</dbReference>
<dbReference type="Gene3D" id="1.10.540.10">
    <property type="entry name" value="Acyl-CoA dehydrogenase/oxidase, N-terminal domain"/>
    <property type="match status" value="1"/>
</dbReference>
<accession>A0A9P9ZAA9</accession>
<evidence type="ECO:0000256" key="1">
    <source>
        <dbReference type="ARBA" id="ARBA00001974"/>
    </source>
</evidence>
<dbReference type="InterPro" id="IPR009100">
    <property type="entry name" value="AcylCoA_DH/oxidase_NM_dom_sf"/>
</dbReference>
<keyword evidence="4 5" id="KW-0274">FAD</keyword>
<keyword evidence="5" id="KW-0560">Oxidoreductase</keyword>
<dbReference type="InterPro" id="IPR037069">
    <property type="entry name" value="AcylCoA_DH/ox_N_sf"/>
</dbReference>
<dbReference type="EMBL" id="JAMQYH010000009">
    <property type="protein sequence ID" value="KAJ1684731.1"/>
    <property type="molecule type" value="Genomic_DNA"/>
</dbReference>
<keyword evidence="3 5" id="KW-0285">Flavoprotein</keyword>
<dbReference type="SUPFAM" id="SSF47203">
    <property type="entry name" value="Acyl-CoA dehydrogenase C-terminal domain-like"/>
    <property type="match status" value="1"/>
</dbReference>
<dbReference type="SUPFAM" id="SSF56645">
    <property type="entry name" value="Acyl-CoA dehydrogenase NM domain-like"/>
    <property type="match status" value="1"/>
</dbReference>
<comment type="caution">
    <text evidence="9">The sequence shown here is derived from an EMBL/GenBank/DDBJ whole genome shotgun (WGS) entry which is preliminary data.</text>
</comment>
<dbReference type="InterPro" id="IPR013786">
    <property type="entry name" value="AcylCoA_DH/ox_N"/>
</dbReference>
<feature type="domain" description="Acyl-CoA dehydrogenase/oxidase C-terminal" evidence="6">
    <location>
        <begin position="214"/>
        <end position="354"/>
    </location>
</feature>
<dbReference type="InterPro" id="IPR006089">
    <property type="entry name" value="Acyl-CoA_DH_CS"/>
</dbReference>
<evidence type="ECO:0000313" key="9">
    <source>
        <dbReference type="EMBL" id="KAJ1684731.1"/>
    </source>
</evidence>
<dbReference type="Gene3D" id="1.20.140.10">
    <property type="entry name" value="Butyryl-CoA Dehydrogenase, subunit A, domain 3"/>
    <property type="match status" value="1"/>
</dbReference>
<dbReference type="GO" id="GO:0006635">
    <property type="term" value="P:fatty acid beta-oxidation"/>
    <property type="evidence" value="ECO:0007669"/>
    <property type="project" value="InterPro"/>
</dbReference>
<evidence type="ECO:0000256" key="3">
    <source>
        <dbReference type="ARBA" id="ARBA00022630"/>
    </source>
</evidence>
<organism evidence="9 10">
    <name type="scientific">Rhynchospora breviuscula</name>
    <dbReference type="NCBI Taxonomy" id="2022672"/>
    <lineage>
        <taxon>Eukaryota</taxon>
        <taxon>Viridiplantae</taxon>
        <taxon>Streptophyta</taxon>
        <taxon>Embryophyta</taxon>
        <taxon>Tracheophyta</taxon>
        <taxon>Spermatophyta</taxon>
        <taxon>Magnoliopsida</taxon>
        <taxon>Liliopsida</taxon>
        <taxon>Poales</taxon>
        <taxon>Cyperaceae</taxon>
        <taxon>Cyperoideae</taxon>
        <taxon>Rhynchosporeae</taxon>
        <taxon>Rhynchospora</taxon>
    </lineage>
</organism>
<feature type="domain" description="Acyl-CoA oxidase/dehydrogenase middle" evidence="7">
    <location>
        <begin position="102"/>
        <end position="195"/>
    </location>
</feature>
<keyword evidence="10" id="KW-1185">Reference proteome</keyword>
<dbReference type="GO" id="GO:0003995">
    <property type="term" value="F:acyl-CoA dehydrogenase activity"/>
    <property type="evidence" value="ECO:0007669"/>
    <property type="project" value="InterPro"/>
</dbReference>
<reference evidence="9" key="1">
    <citation type="journal article" date="2022" name="Cell">
        <title>Repeat-based holocentromeres influence genome architecture and karyotype evolution.</title>
        <authorList>
            <person name="Hofstatter P.G."/>
            <person name="Thangavel G."/>
            <person name="Lux T."/>
            <person name="Neumann P."/>
            <person name="Vondrak T."/>
            <person name="Novak P."/>
            <person name="Zhang M."/>
            <person name="Costa L."/>
            <person name="Castellani M."/>
            <person name="Scott A."/>
            <person name="Toegelov H."/>
            <person name="Fuchs J."/>
            <person name="Mata-Sucre Y."/>
            <person name="Dias Y."/>
            <person name="Vanzela A.L.L."/>
            <person name="Huettel B."/>
            <person name="Almeida C.C.S."/>
            <person name="Simkova H."/>
            <person name="Souza G."/>
            <person name="Pedrosa-Harand A."/>
            <person name="Macas J."/>
            <person name="Mayer K.F.X."/>
            <person name="Houben A."/>
            <person name="Marques A."/>
        </authorList>
    </citation>
    <scope>NUCLEOTIDE SEQUENCE</scope>
    <source>
        <strain evidence="9">RhyBre1mFocal</strain>
    </source>
</reference>
<dbReference type="AlphaFoldDB" id="A0A9P9ZAA9"/>
<evidence type="ECO:0000259" key="7">
    <source>
        <dbReference type="Pfam" id="PF02770"/>
    </source>
</evidence>
<dbReference type="OrthoDB" id="435240at2759"/>
<sequence>MTREVEPVINDHWTRAEFPHELVPGIAELGIAGLAYDGPGCPARGALVGGMVAMELSRVDPSIGTFMGVHGGLAMGSIHLCGSDEQRERWLPAMARMELIGAFGLTEPEIGSAISQGLATTARRDGDEWVLNGAKKWIGNAAFADLVVIWARDEDDGQVKGFVVEKGTEGIEFTKQEDKIALRVVQNAEIALTDCRVPEANRLQRAESFGDTSNVLRVTRMDVAWQAVGCARGAFEHALRYTKARQQFGRSIAGFQLVQDLLVKMLTHVSSTTAMNVRASQLQDAGLLKDEHASLCKVHSTTSMRETVGWAREVLGGNGILLEHHVGRFVADAEAIYSYEGTREINTLIVGRAITGESAFV</sequence>
<dbReference type="InterPro" id="IPR009075">
    <property type="entry name" value="AcylCo_DH/oxidase_C"/>
</dbReference>
<dbReference type="Pfam" id="PF02771">
    <property type="entry name" value="Acyl-CoA_dh_N"/>
    <property type="match status" value="1"/>
</dbReference>
<dbReference type="Pfam" id="PF00441">
    <property type="entry name" value="Acyl-CoA_dh_1"/>
    <property type="match status" value="1"/>
</dbReference>
<gene>
    <name evidence="9" type="ORF">LUZ63_020002</name>
</gene>
<comment type="similarity">
    <text evidence="2 5">Belongs to the acyl-CoA dehydrogenase family.</text>
</comment>
<evidence type="ECO:0000256" key="2">
    <source>
        <dbReference type="ARBA" id="ARBA00009347"/>
    </source>
</evidence>
<comment type="cofactor">
    <cofactor evidence="1 5">
        <name>FAD</name>
        <dbReference type="ChEBI" id="CHEBI:57692"/>
    </cofactor>
</comment>
<evidence type="ECO:0000256" key="4">
    <source>
        <dbReference type="ARBA" id="ARBA00022827"/>
    </source>
</evidence>
<dbReference type="InterPro" id="IPR045008">
    <property type="entry name" value="ACX4-like"/>
</dbReference>
<dbReference type="Gene3D" id="2.40.110.10">
    <property type="entry name" value="Butyryl-CoA Dehydrogenase, subunit A, domain 2"/>
    <property type="match status" value="1"/>
</dbReference>
<proteinExistence type="inferred from homology"/>
<dbReference type="Proteomes" id="UP001151287">
    <property type="component" value="Unassembled WGS sequence"/>
</dbReference>
<evidence type="ECO:0000259" key="6">
    <source>
        <dbReference type="Pfam" id="PF00441"/>
    </source>
</evidence>
<evidence type="ECO:0000256" key="5">
    <source>
        <dbReference type="RuleBase" id="RU362125"/>
    </source>
</evidence>
<dbReference type="PANTHER" id="PTHR43188:SF1">
    <property type="entry name" value="ACYL-COA DEHYDROGENASE"/>
    <property type="match status" value="1"/>
</dbReference>
<dbReference type="InterPro" id="IPR036250">
    <property type="entry name" value="AcylCo_DH-like_C"/>
</dbReference>
<feature type="domain" description="Acyl-CoA dehydrogenase/oxidase N-terminal" evidence="8">
    <location>
        <begin position="2"/>
        <end position="98"/>
    </location>
</feature>
<evidence type="ECO:0008006" key="11">
    <source>
        <dbReference type="Google" id="ProtNLM"/>
    </source>
</evidence>
<dbReference type="GO" id="GO:0050660">
    <property type="term" value="F:flavin adenine dinucleotide binding"/>
    <property type="evidence" value="ECO:0007669"/>
    <property type="project" value="InterPro"/>
</dbReference>
<evidence type="ECO:0000259" key="8">
    <source>
        <dbReference type="Pfam" id="PF02771"/>
    </source>
</evidence>
<dbReference type="InterPro" id="IPR046373">
    <property type="entry name" value="Acyl-CoA_Oxase/DH_mid-dom_sf"/>
</dbReference>